<feature type="transmembrane region" description="Helical" evidence="1">
    <location>
        <begin position="101"/>
        <end position="118"/>
    </location>
</feature>
<dbReference type="GO" id="GO:0000155">
    <property type="term" value="F:phosphorelay sensor kinase activity"/>
    <property type="evidence" value="ECO:0007669"/>
    <property type="project" value="InterPro"/>
</dbReference>
<evidence type="ECO:0000259" key="2">
    <source>
        <dbReference type="Pfam" id="PF06580"/>
    </source>
</evidence>
<feature type="transmembrane region" description="Helical" evidence="1">
    <location>
        <begin position="24"/>
        <end position="49"/>
    </location>
</feature>
<name>A0A3E1NYV1_9BACT</name>
<dbReference type="EMBL" id="QTJV01000007">
    <property type="protein sequence ID" value="RFM33099.1"/>
    <property type="molecule type" value="Genomic_DNA"/>
</dbReference>
<comment type="caution">
    <text evidence="3">The sequence shown here is derived from an EMBL/GenBank/DDBJ whole genome shotgun (WGS) entry which is preliminary data.</text>
</comment>
<dbReference type="Pfam" id="PF06580">
    <property type="entry name" value="His_kinase"/>
    <property type="match status" value="1"/>
</dbReference>
<dbReference type="Proteomes" id="UP000261174">
    <property type="component" value="Unassembled WGS sequence"/>
</dbReference>
<proteinExistence type="predicted"/>
<dbReference type="InterPro" id="IPR050640">
    <property type="entry name" value="Bact_2-comp_sensor_kinase"/>
</dbReference>
<evidence type="ECO:0000313" key="3">
    <source>
        <dbReference type="EMBL" id="RFM33099.1"/>
    </source>
</evidence>
<feature type="transmembrane region" description="Helical" evidence="1">
    <location>
        <begin position="61"/>
        <end position="81"/>
    </location>
</feature>
<dbReference type="PANTHER" id="PTHR34220:SF7">
    <property type="entry name" value="SENSOR HISTIDINE KINASE YPDA"/>
    <property type="match status" value="1"/>
</dbReference>
<keyword evidence="1" id="KW-1133">Transmembrane helix</keyword>
<keyword evidence="4" id="KW-1185">Reference proteome</keyword>
<keyword evidence="1" id="KW-0812">Transmembrane</keyword>
<protein>
    <recommendedName>
        <fullName evidence="2">Signal transduction histidine kinase internal region domain-containing protein</fullName>
    </recommendedName>
</protein>
<organism evidence="3 4">
    <name type="scientific">Chitinophaga silvisoli</name>
    <dbReference type="NCBI Taxonomy" id="2291814"/>
    <lineage>
        <taxon>Bacteria</taxon>
        <taxon>Pseudomonadati</taxon>
        <taxon>Bacteroidota</taxon>
        <taxon>Chitinophagia</taxon>
        <taxon>Chitinophagales</taxon>
        <taxon>Chitinophagaceae</taxon>
        <taxon>Chitinophaga</taxon>
    </lineage>
</organism>
<accession>A0A3E1NYV1</accession>
<sequence>MLISACIAILASFPRMLRMEPFSWWAIIHFFLHSFLFGLICWFLHNWFITETFHRKREDKIIIALSYIVLVALLIFPYNYLMSLLYDVSEGFLEIPIARKQYMLFLRGLVTSGLFYFIQHHKMVVFQKQESQLEIERLKQAQLEVSLNSLKEQLSPHFLFNTLNTLSTLTSEKHVKDFVNELSNIYRHVLQHKQKDTVTLTQELHFIHSYVYILKSRFEDAINIDINIAEADQSLHIPALTLQLLIENAVKHNMATSYKPLSIQLFREGDYLVVINNLQAKNSVSYSTGTGLHNIRLRYQLIFNKEIVIEKTSTHFIVKLPLGA</sequence>
<feature type="domain" description="Signal transduction histidine kinase internal region" evidence="2">
    <location>
        <begin position="147"/>
        <end position="221"/>
    </location>
</feature>
<evidence type="ECO:0000313" key="4">
    <source>
        <dbReference type="Proteomes" id="UP000261174"/>
    </source>
</evidence>
<evidence type="ECO:0000256" key="1">
    <source>
        <dbReference type="SAM" id="Phobius"/>
    </source>
</evidence>
<reference evidence="3 4" key="1">
    <citation type="submission" date="2018-08" db="EMBL/GenBank/DDBJ databases">
        <title>Chitinophaga sp. K20C18050901, a novel bacterium isolated from forest soil.</title>
        <authorList>
            <person name="Wang C."/>
        </authorList>
    </citation>
    <scope>NUCLEOTIDE SEQUENCE [LARGE SCALE GENOMIC DNA]</scope>
    <source>
        <strain evidence="3 4">K20C18050901</strain>
    </source>
</reference>
<dbReference type="GO" id="GO:0016020">
    <property type="term" value="C:membrane"/>
    <property type="evidence" value="ECO:0007669"/>
    <property type="project" value="InterPro"/>
</dbReference>
<gene>
    <name evidence="3" type="ORF">DXN04_18870</name>
</gene>
<keyword evidence="1" id="KW-0472">Membrane</keyword>
<dbReference type="PANTHER" id="PTHR34220">
    <property type="entry name" value="SENSOR HISTIDINE KINASE YPDA"/>
    <property type="match status" value="1"/>
</dbReference>
<dbReference type="AlphaFoldDB" id="A0A3E1NYV1"/>
<dbReference type="InterPro" id="IPR010559">
    <property type="entry name" value="Sig_transdc_His_kin_internal"/>
</dbReference>